<feature type="compositionally biased region" description="Low complexity" evidence="1">
    <location>
        <begin position="278"/>
        <end position="288"/>
    </location>
</feature>
<feature type="region of interest" description="Disordered" evidence="1">
    <location>
        <begin position="253"/>
        <end position="288"/>
    </location>
</feature>
<dbReference type="PROSITE" id="PS51321">
    <property type="entry name" value="TFIIS_CENTRAL"/>
    <property type="match status" value="1"/>
</dbReference>
<reference evidence="3" key="1">
    <citation type="submission" date="2020-06" db="EMBL/GenBank/DDBJ databases">
        <authorList>
            <consortium name="Wellcome Sanger Institute Data Sharing"/>
        </authorList>
    </citation>
    <scope>NUCLEOTIDE SEQUENCE [LARGE SCALE GENOMIC DNA]</scope>
</reference>
<proteinExistence type="predicted"/>
<dbReference type="SMART" id="SM00510">
    <property type="entry name" value="TFS2M"/>
    <property type="match status" value="1"/>
</dbReference>
<accession>A0A8C5DNN0</accession>
<dbReference type="PANTHER" id="PTHR11477">
    <property type="entry name" value="TRANSCRIPTION FACTOR S-II ZINC FINGER DOMAIN-CONTAINING PROTEIN"/>
    <property type="match status" value="1"/>
</dbReference>
<dbReference type="InterPro" id="IPR003618">
    <property type="entry name" value="TFIIS_cen_dom"/>
</dbReference>
<protein>
    <recommendedName>
        <fullName evidence="2">TFIIS central domain-containing protein</fullName>
    </recommendedName>
</protein>
<feature type="compositionally biased region" description="Low complexity" evidence="1">
    <location>
        <begin position="254"/>
        <end position="270"/>
    </location>
</feature>
<feature type="region of interest" description="Disordered" evidence="1">
    <location>
        <begin position="69"/>
        <end position="104"/>
    </location>
</feature>
<feature type="compositionally biased region" description="Polar residues" evidence="1">
    <location>
        <begin position="218"/>
        <end position="231"/>
    </location>
</feature>
<dbReference type="AlphaFoldDB" id="A0A8C5DNN0"/>
<dbReference type="GO" id="GO:0005634">
    <property type="term" value="C:nucleus"/>
    <property type="evidence" value="ECO:0007669"/>
    <property type="project" value="TreeGrafter"/>
</dbReference>
<name>A0A8C5DNN0_GOUWI</name>
<dbReference type="InterPro" id="IPR012921">
    <property type="entry name" value="SPOC_C"/>
</dbReference>
<dbReference type="PANTHER" id="PTHR11477:SF13">
    <property type="entry name" value="DEATH-INDUCER OBLITERATOR 1"/>
    <property type="match status" value="1"/>
</dbReference>
<feature type="region of interest" description="Disordered" evidence="1">
    <location>
        <begin position="205"/>
        <end position="231"/>
    </location>
</feature>
<dbReference type="GO" id="GO:0006351">
    <property type="term" value="P:DNA-templated transcription"/>
    <property type="evidence" value="ECO:0007669"/>
    <property type="project" value="InterPro"/>
</dbReference>
<organism evidence="3 4">
    <name type="scientific">Gouania willdenowi</name>
    <name type="common">Blunt-snouted clingfish</name>
    <name type="synonym">Lepadogaster willdenowi</name>
    <dbReference type="NCBI Taxonomy" id="441366"/>
    <lineage>
        <taxon>Eukaryota</taxon>
        <taxon>Metazoa</taxon>
        <taxon>Chordata</taxon>
        <taxon>Craniata</taxon>
        <taxon>Vertebrata</taxon>
        <taxon>Euteleostomi</taxon>
        <taxon>Actinopterygii</taxon>
        <taxon>Neopterygii</taxon>
        <taxon>Teleostei</taxon>
        <taxon>Neoteleostei</taxon>
        <taxon>Acanthomorphata</taxon>
        <taxon>Ovalentaria</taxon>
        <taxon>Blenniimorphae</taxon>
        <taxon>Blenniiformes</taxon>
        <taxon>Gobiesocoidei</taxon>
        <taxon>Gobiesocidae</taxon>
        <taxon>Gobiesocinae</taxon>
        <taxon>Gouania</taxon>
    </lineage>
</organism>
<reference evidence="3" key="3">
    <citation type="submission" date="2025-09" db="UniProtKB">
        <authorList>
            <consortium name="Ensembl"/>
        </authorList>
    </citation>
    <scope>IDENTIFICATION</scope>
</reference>
<dbReference type="Proteomes" id="UP000694680">
    <property type="component" value="Chromosome 7"/>
</dbReference>
<evidence type="ECO:0000313" key="3">
    <source>
        <dbReference type="Ensembl" id="ENSGWIP00000008569.1"/>
    </source>
</evidence>
<evidence type="ECO:0000259" key="2">
    <source>
        <dbReference type="PROSITE" id="PS51321"/>
    </source>
</evidence>
<dbReference type="Pfam" id="PF07500">
    <property type="entry name" value="TFIIS_M"/>
    <property type="match status" value="1"/>
</dbReference>
<sequence length="467" mass="51473">MPESEVAKLVASIETEMFDIFRNTDSKYMNKYRTIMFNLKDPRNTGLLYRVIHGEIGPFRLVRMSQKDMQATKGPEPSAKETPEVNNTRCEMEPQPSARQAKPSAVPDVLSCMLKDTTSEHKSHLFDLKCKICTGQKADLEVDEPAKKKPKMFTSRERKEPFWRKSSGDDSPLLAPPDSPETDSTAAFQLESPDRLIIDMPTLESPASPVIESPASPPSETSKTSAPKSSYTPVVIPAVSTVTITRRDPRTAASRFLSSSSNPSSILTGSHVSDKETTASLSATSSTQQLVKPLPKSILTKPSSIADPRPYGSLPRTMVSESTVGVETPQFLAKQNILWKGFLNMLTVSKFATKAYVVSGSSDNLKVDLPDTIQIGGRIMPQTVWDYVEVLKTSPTKELCVIRFQPATDEEDVAYVSLFSYFSSRGRFGVVSRCSCYIKDMYIFPLGAKDTVFSSTNVDLTVSSDGR</sequence>
<evidence type="ECO:0000256" key="1">
    <source>
        <dbReference type="SAM" id="MobiDB-lite"/>
    </source>
</evidence>
<dbReference type="SUPFAM" id="SSF46942">
    <property type="entry name" value="Elongation factor TFIIS domain 2"/>
    <property type="match status" value="1"/>
</dbReference>
<keyword evidence="4" id="KW-1185">Reference proteome</keyword>
<feature type="region of interest" description="Disordered" evidence="1">
    <location>
        <begin position="144"/>
        <end position="185"/>
    </location>
</feature>
<dbReference type="InterPro" id="IPR036575">
    <property type="entry name" value="TFIIS_cen_dom_sf"/>
</dbReference>
<reference evidence="3" key="2">
    <citation type="submission" date="2025-08" db="UniProtKB">
        <authorList>
            <consortium name="Ensembl"/>
        </authorList>
    </citation>
    <scope>IDENTIFICATION</scope>
</reference>
<dbReference type="Ensembl" id="ENSGWIT00000009583.1">
    <property type="protein sequence ID" value="ENSGWIP00000008569.1"/>
    <property type="gene ID" value="ENSGWIG00000005099.1"/>
</dbReference>
<feature type="domain" description="TFIIS central" evidence="2">
    <location>
        <begin position="1"/>
        <end position="97"/>
    </location>
</feature>
<feature type="compositionally biased region" description="Basic and acidic residues" evidence="1">
    <location>
        <begin position="154"/>
        <end position="168"/>
    </location>
</feature>
<dbReference type="Pfam" id="PF07744">
    <property type="entry name" value="SPOC"/>
    <property type="match status" value="1"/>
</dbReference>
<evidence type="ECO:0000313" key="4">
    <source>
        <dbReference type="Proteomes" id="UP000694680"/>
    </source>
</evidence>
<dbReference type="Gene3D" id="1.10.472.30">
    <property type="entry name" value="Transcription elongation factor S-II, central domain"/>
    <property type="match status" value="1"/>
</dbReference>